<feature type="chain" id="PRO_5013054799" evidence="1">
    <location>
        <begin position="32"/>
        <end position="791"/>
    </location>
</feature>
<dbReference type="EMBL" id="NBBI01000003">
    <property type="protein sequence ID" value="OWK30073.1"/>
    <property type="molecule type" value="Genomic_DNA"/>
</dbReference>
<dbReference type="AlphaFoldDB" id="A0A245ZK06"/>
<evidence type="ECO:0000313" key="2">
    <source>
        <dbReference type="EMBL" id="OWK30073.1"/>
    </source>
</evidence>
<evidence type="ECO:0000256" key="1">
    <source>
        <dbReference type="SAM" id="SignalP"/>
    </source>
</evidence>
<evidence type="ECO:0000313" key="3">
    <source>
        <dbReference type="Proteomes" id="UP000197290"/>
    </source>
</evidence>
<comment type="caution">
    <text evidence="2">The sequence shown here is derived from an EMBL/GenBank/DDBJ whole genome shotgun (WGS) entry which is preliminary data.</text>
</comment>
<organism evidence="2 3">
    <name type="scientific">Sphingomonas dokdonensis</name>
    <dbReference type="NCBI Taxonomy" id="344880"/>
    <lineage>
        <taxon>Bacteria</taxon>
        <taxon>Pseudomonadati</taxon>
        <taxon>Pseudomonadota</taxon>
        <taxon>Alphaproteobacteria</taxon>
        <taxon>Sphingomonadales</taxon>
        <taxon>Sphingomonadaceae</taxon>
        <taxon>Sphingomonas</taxon>
    </lineage>
</organism>
<dbReference type="RefSeq" id="WP_245829328.1">
    <property type="nucleotide sequence ID" value="NZ_NBBI01000003.1"/>
</dbReference>
<feature type="signal peptide" evidence="1">
    <location>
        <begin position="1"/>
        <end position="31"/>
    </location>
</feature>
<gene>
    <name evidence="2" type="ORF">SPDO_17540</name>
</gene>
<keyword evidence="3" id="KW-1185">Reference proteome</keyword>
<accession>A0A245ZK06</accession>
<proteinExistence type="predicted"/>
<protein>
    <submittedName>
        <fullName evidence="2">Uncharacterized protein</fullName>
    </submittedName>
</protein>
<reference evidence="2 3" key="1">
    <citation type="submission" date="2017-03" db="EMBL/GenBank/DDBJ databases">
        <title>Genome sequence of Sphingomonas dokdonensis DSM 21029.</title>
        <authorList>
            <person name="Poehlein A."/>
            <person name="Wuebbeler J.H."/>
            <person name="Steinbuechel A."/>
            <person name="Daniel R."/>
        </authorList>
    </citation>
    <scope>NUCLEOTIDE SEQUENCE [LARGE SCALE GENOMIC DNA]</scope>
    <source>
        <strain evidence="2 3">DSM 21029</strain>
    </source>
</reference>
<name>A0A245ZK06_9SPHN</name>
<dbReference type="Proteomes" id="UP000197290">
    <property type="component" value="Unassembled WGS sequence"/>
</dbReference>
<keyword evidence="1" id="KW-0732">Signal</keyword>
<sequence>MPLSLSPVRTALRRVALASLLLLAPAATVLAAEGNAFDLAGPSLRVSVTHGDVTLPLSQVPNLTAGDRIRVVADLPVEQSAHYRMVLAFLRGATNPPPKDWLADVRTWKPKEAAIDMRVPEGAQQALVFLVPDTGGAIDGVAKAIRDQPGAFVRASQELNQAMLDRTRLETFLEQIRTREPAEVARVSPKLADSLAIKLDAACLLRQSDPRAGCLAQSGNAAVLADSQTSSIAQTLAGAPANIALQLSATPQGGFGYYSGYIGVVRDLARMLGAFQSAQLRFIPALSVPREGHIELLLNTVPSFRKPQSVLVAALPTVAAPTPPVLTVKSAGPFCLTQPGLVLPVGGAPLVFSTAYPRAMTLRVPTAAGKTLDLPAAADAAAGGFVVGATATPAIALAEGGEARLQGFWGFQPFDGPRFRLVSPAGDKWQADGATLVVGRDTPLTLTGGAASCVAEAWLERGTQRRAVAVKAGVDGALALTVPLAGMEPGPVSLLIRSHGVAQPRRLDLRAYAEAGSITGFTMHAGDTSGTLAGTRLDQVTALEINTVAFTPAGLTRAGTNDRLALTAQAPAAAQWPAGEATGRATLADGRTVKVPVRIVPARPDATLITRSLSRTGAPPAVPLALAGDTFVPQDMLITFSLRAAGTTRFAATDRVEVEAGETGATAQLSLQLQDDHVAIATLDPAKALGPAARGPLRYRLVRDTAAGDWHPLATLVRLPQLSAVACPAGAARCTLTGTGLFLLTRIAGLADTPVPDGFTGTTLPISPPTNGAWQLHLRDAQGAVATLAAP</sequence>